<dbReference type="GO" id="GO:0016579">
    <property type="term" value="P:protein deubiquitination"/>
    <property type="evidence" value="ECO:0007669"/>
    <property type="project" value="InterPro"/>
</dbReference>
<dbReference type="InterPro" id="IPR038765">
    <property type="entry name" value="Papain-like_cys_pep_sf"/>
</dbReference>
<evidence type="ECO:0000256" key="5">
    <source>
        <dbReference type="ARBA" id="ARBA00022723"/>
    </source>
</evidence>
<evidence type="ECO:0000259" key="14">
    <source>
        <dbReference type="PROSITE" id="PS50865"/>
    </source>
</evidence>
<proteinExistence type="inferred from homology"/>
<evidence type="ECO:0000256" key="6">
    <source>
        <dbReference type="ARBA" id="ARBA00022771"/>
    </source>
</evidence>
<dbReference type="Proteomes" id="UP001140949">
    <property type="component" value="Unassembled WGS sequence"/>
</dbReference>
<dbReference type="Gene3D" id="3.90.70.10">
    <property type="entry name" value="Cysteine proteinases"/>
    <property type="match status" value="1"/>
</dbReference>
<feature type="region of interest" description="Disordered" evidence="12">
    <location>
        <begin position="159"/>
        <end position="228"/>
    </location>
</feature>
<comment type="caution">
    <text evidence="15">The sequence shown here is derived from an EMBL/GenBank/DDBJ whole genome shotgun (WGS) entry which is preliminary data.</text>
</comment>
<feature type="region of interest" description="Disordered" evidence="12">
    <location>
        <begin position="362"/>
        <end position="399"/>
    </location>
</feature>
<gene>
    <name evidence="15" type="ORF">M6B38_127235</name>
</gene>
<dbReference type="PANTHER" id="PTHR24006:SF874">
    <property type="entry name" value="UBIQUITIN CARBOXYL-TERMINAL HYDROLASE 16"/>
    <property type="match status" value="1"/>
</dbReference>
<keyword evidence="16" id="KW-1185">Reference proteome</keyword>
<dbReference type="Gene3D" id="6.10.140.2220">
    <property type="match status" value="1"/>
</dbReference>
<dbReference type="GO" id="GO:0008270">
    <property type="term" value="F:zinc ion binding"/>
    <property type="evidence" value="ECO:0007669"/>
    <property type="project" value="UniProtKB-KW"/>
</dbReference>
<dbReference type="GO" id="GO:0005634">
    <property type="term" value="C:nucleus"/>
    <property type="evidence" value="ECO:0007669"/>
    <property type="project" value="TreeGrafter"/>
</dbReference>
<evidence type="ECO:0000256" key="10">
    <source>
        <dbReference type="ARBA" id="ARBA00022833"/>
    </source>
</evidence>
<organism evidence="15 16">
    <name type="scientific">Iris pallida</name>
    <name type="common">Sweet iris</name>
    <dbReference type="NCBI Taxonomy" id="29817"/>
    <lineage>
        <taxon>Eukaryota</taxon>
        <taxon>Viridiplantae</taxon>
        <taxon>Streptophyta</taxon>
        <taxon>Embryophyta</taxon>
        <taxon>Tracheophyta</taxon>
        <taxon>Spermatophyta</taxon>
        <taxon>Magnoliopsida</taxon>
        <taxon>Liliopsida</taxon>
        <taxon>Asparagales</taxon>
        <taxon>Iridaceae</taxon>
        <taxon>Iridoideae</taxon>
        <taxon>Irideae</taxon>
        <taxon>Iris</taxon>
    </lineage>
</organism>
<dbReference type="PANTHER" id="PTHR24006">
    <property type="entry name" value="UBIQUITIN CARBOXYL-TERMINAL HYDROLASE"/>
    <property type="match status" value="1"/>
</dbReference>
<dbReference type="Pfam" id="PF01753">
    <property type="entry name" value="zf-MYND"/>
    <property type="match status" value="1"/>
</dbReference>
<feature type="compositionally biased region" description="Polar residues" evidence="12">
    <location>
        <begin position="866"/>
        <end position="880"/>
    </location>
</feature>
<keyword evidence="4" id="KW-0645">Protease</keyword>
<protein>
    <recommendedName>
        <fullName evidence="3">ubiquitinyl hydrolase 1</fullName>
        <ecNumber evidence="3">3.4.19.12</ecNumber>
    </recommendedName>
</protein>
<evidence type="ECO:0000313" key="16">
    <source>
        <dbReference type="Proteomes" id="UP001140949"/>
    </source>
</evidence>
<dbReference type="InterPro" id="IPR028889">
    <property type="entry name" value="USP"/>
</dbReference>
<dbReference type="InterPro" id="IPR018200">
    <property type="entry name" value="USP_CS"/>
</dbReference>
<dbReference type="InterPro" id="IPR002893">
    <property type="entry name" value="Znf_MYND"/>
</dbReference>
<keyword evidence="6 11" id="KW-0863">Zinc-finger</keyword>
<sequence>MEAYALAYAPPPPPSPIAAVEEVVKGERVPSLPPQCAVCYRHTTTRCARCKSVRYCSGKCQIIHWRQGHKDKCHPPRIDDRSSGQEFPSKLKGLEIDQSNPCENSSEFDGKFQVKPVESLPERLPSESKFNPDVFHENGSKETKTLMDISGTESSLDFLVDSSSSSSSSSSSLSSSSPPSASYSPSHSSDDASAREDSGTPHYAEVGKASSDVSFPDDSRATSNASESKLTGVPFSQFDNARLSVNNSSCTSNIEQMMSTCKAKYYECARSSGPKGTNFVSSDSGTHSGPSKDALKCEVDRTHLNADSCQHLSKMTTTERSSLTKTCSHRSTFSGGSTQSNLKDFKDVEIYKSNPVFSGRCNDESLGKSKTLKPHSPLSSSGRRRSVSHNASPNIDIAPTLPSKSSESIGFVPNGIADLKTSVRKVVQQFKSSQLPKSHLSAPKSDISRKYKMLSSQMLFPYDLFVKLYNCEKVELHPCGLTNCGNSCYANAVLQCLAFTRPLTSYLLQGFHAKTCTSREWCFTCEFGSLLAKSKQGQSPVSPIGILSHIQNIGSNLGHGREEDAHEFLRYAIDTMQTVCLKEAGAHTADILAEEITIIQLIFGGYLHSKIKCTRCWGKSERRERMMDLTVEIHGDIGTLKEALARFTATEILDGENKYQCNRCKSYERAKKKLSVLEAPNVLTIALKRFQSGKFGKLNKAVQFPEHLDLAPYMSGTDDKSPVYSLYAVVVHQDVMNAAFSGHYICYVKSTQGKWYKTDDSKVKSVEIERVLAENAYMLLYARCSPRAPSLIRGATSHDHLWTKKNRQKESILSCRQPMGQDRPPNWPHHRHSSCLPSDLIKERLPFPKTDSCSDCSSLFSYSDEGSCSTESTRDSTSNDEYSDYIFGDSGRFSGSQSSVFSEDSDGLGYSPLIARPSSTGESESLSYGERLGWERREGLGSDGRGSPHFLYSNTTNKSV</sequence>
<dbReference type="EMBL" id="JANAVB010022595">
    <property type="protein sequence ID" value="KAJ6823960.1"/>
    <property type="molecule type" value="Genomic_DNA"/>
</dbReference>
<keyword evidence="8 15" id="KW-0378">Hydrolase</keyword>
<feature type="domain" description="MYND-type" evidence="14">
    <location>
        <begin position="36"/>
        <end position="73"/>
    </location>
</feature>
<feature type="region of interest" description="Disordered" evidence="12">
    <location>
        <begin position="861"/>
        <end position="881"/>
    </location>
</feature>
<feature type="domain" description="USP" evidence="13">
    <location>
        <begin position="479"/>
        <end position="784"/>
    </location>
</feature>
<feature type="compositionally biased region" description="Polar residues" evidence="12">
    <location>
        <begin position="917"/>
        <end position="926"/>
    </location>
</feature>
<dbReference type="GO" id="GO:0006508">
    <property type="term" value="P:proteolysis"/>
    <property type="evidence" value="ECO:0007669"/>
    <property type="project" value="UniProtKB-KW"/>
</dbReference>
<evidence type="ECO:0000256" key="9">
    <source>
        <dbReference type="ARBA" id="ARBA00022807"/>
    </source>
</evidence>
<dbReference type="PROSITE" id="PS50235">
    <property type="entry name" value="USP_3"/>
    <property type="match status" value="1"/>
</dbReference>
<dbReference type="PROSITE" id="PS00972">
    <property type="entry name" value="USP_1"/>
    <property type="match status" value="1"/>
</dbReference>
<feature type="compositionally biased region" description="Low complexity" evidence="12">
    <location>
        <begin position="159"/>
        <end position="187"/>
    </location>
</feature>
<dbReference type="SUPFAM" id="SSF144232">
    <property type="entry name" value="HIT/MYND zinc finger-like"/>
    <property type="match status" value="1"/>
</dbReference>
<reference evidence="15" key="1">
    <citation type="journal article" date="2023" name="GigaByte">
        <title>Genome assembly of the bearded iris, Iris pallida Lam.</title>
        <authorList>
            <person name="Bruccoleri R.E."/>
            <person name="Oakeley E.J."/>
            <person name="Faust A.M.E."/>
            <person name="Altorfer M."/>
            <person name="Dessus-Babus S."/>
            <person name="Burckhardt D."/>
            <person name="Oertli M."/>
            <person name="Naumann U."/>
            <person name="Petersen F."/>
            <person name="Wong J."/>
        </authorList>
    </citation>
    <scope>NUCLEOTIDE SEQUENCE</scope>
    <source>
        <strain evidence="15">GSM-AAB239-AS_SAM_17_03QT</strain>
    </source>
</reference>
<evidence type="ECO:0000256" key="7">
    <source>
        <dbReference type="ARBA" id="ARBA00022786"/>
    </source>
</evidence>
<dbReference type="Pfam" id="PF00443">
    <property type="entry name" value="UCH"/>
    <property type="match status" value="1"/>
</dbReference>
<feature type="region of interest" description="Disordered" evidence="12">
    <location>
        <begin position="117"/>
        <end position="143"/>
    </location>
</feature>
<keyword evidence="7" id="KW-0833">Ubl conjugation pathway</keyword>
<dbReference type="SUPFAM" id="SSF54001">
    <property type="entry name" value="Cysteine proteinases"/>
    <property type="match status" value="1"/>
</dbReference>
<dbReference type="InterPro" id="IPR050164">
    <property type="entry name" value="Peptidase_C19"/>
</dbReference>
<evidence type="ECO:0000256" key="12">
    <source>
        <dbReference type="SAM" id="MobiDB-lite"/>
    </source>
</evidence>
<feature type="compositionally biased region" description="Basic and acidic residues" evidence="12">
    <location>
        <begin position="134"/>
        <end position="143"/>
    </location>
</feature>
<dbReference type="InterPro" id="IPR001394">
    <property type="entry name" value="Peptidase_C19_UCH"/>
</dbReference>
<feature type="region of interest" description="Disordered" evidence="12">
    <location>
        <begin position="911"/>
        <end position="930"/>
    </location>
</feature>
<name>A0AAX6G5L3_IRIPA</name>
<evidence type="ECO:0000256" key="8">
    <source>
        <dbReference type="ARBA" id="ARBA00022801"/>
    </source>
</evidence>
<dbReference type="PROSITE" id="PS01360">
    <property type="entry name" value="ZF_MYND_1"/>
    <property type="match status" value="1"/>
</dbReference>
<keyword evidence="10" id="KW-0862">Zinc</keyword>
<evidence type="ECO:0000313" key="15">
    <source>
        <dbReference type="EMBL" id="KAJ6823960.1"/>
    </source>
</evidence>
<dbReference type="AlphaFoldDB" id="A0AAX6G5L3"/>
<evidence type="ECO:0000256" key="2">
    <source>
        <dbReference type="ARBA" id="ARBA00009085"/>
    </source>
</evidence>
<keyword evidence="5" id="KW-0479">Metal-binding</keyword>
<evidence type="ECO:0000256" key="3">
    <source>
        <dbReference type="ARBA" id="ARBA00012759"/>
    </source>
</evidence>
<evidence type="ECO:0000256" key="11">
    <source>
        <dbReference type="PROSITE-ProRule" id="PRU00134"/>
    </source>
</evidence>
<dbReference type="GO" id="GO:0005829">
    <property type="term" value="C:cytosol"/>
    <property type="evidence" value="ECO:0007669"/>
    <property type="project" value="TreeGrafter"/>
</dbReference>
<comment type="catalytic activity">
    <reaction evidence="1">
        <text>Thiol-dependent hydrolysis of ester, thioester, amide, peptide and isopeptide bonds formed by the C-terminal Gly of ubiquitin (a 76-residue protein attached to proteins as an intracellular targeting signal).</text>
        <dbReference type="EC" id="3.4.19.12"/>
    </reaction>
</comment>
<evidence type="ECO:0000256" key="4">
    <source>
        <dbReference type="ARBA" id="ARBA00022670"/>
    </source>
</evidence>
<evidence type="ECO:0000259" key="13">
    <source>
        <dbReference type="PROSITE" id="PS50235"/>
    </source>
</evidence>
<comment type="similarity">
    <text evidence="2">Belongs to the peptidase C19 family.</text>
</comment>
<reference evidence="15" key="2">
    <citation type="submission" date="2023-04" db="EMBL/GenBank/DDBJ databases">
        <authorList>
            <person name="Bruccoleri R.E."/>
            <person name="Oakeley E.J."/>
            <person name="Faust A.-M."/>
            <person name="Dessus-Babus S."/>
            <person name="Altorfer M."/>
            <person name="Burckhardt D."/>
            <person name="Oertli M."/>
            <person name="Naumann U."/>
            <person name="Petersen F."/>
            <person name="Wong J."/>
        </authorList>
    </citation>
    <scope>NUCLEOTIDE SEQUENCE</scope>
    <source>
        <strain evidence="15">GSM-AAB239-AS_SAM_17_03QT</strain>
        <tissue evidence="15">Leaf</tissue>
    </source>
</reference>
<dbReference type="FunFam" id="6.10.140.2220:FF:000006">
    <property type="entry name" value="Ubiquitin carboxyl-terminal hydrolase 15"/>
    <property type="match status" value="1"/>
</dbReference>
<feature type="region of interest" description="Disordered" evidence="12">
    <location>
        <begin position="937"/>
        <end position="960"/>
    </location>
</feature>
<accession>A0AAX6G5L3</accession>
<dbReference type="GO" id="GO:0004843">
    <property type="term" value="F:cysteine-type deubiquitinase activity"/>
    <property type="evidence" value="ECO:0007669"/>
    <property type="project" value="UniProtKB-EC"/>
</dbReference>
<dbReference type="FunFam" id="3.90.70.10:FF:000026">
    <property type="entry name" value="Ubiquitin carboxyl-terminal hydrolase 15"/>
    <property type="match status" value="1"/>
</dbReference>
<keyword evidence="9" id="KW-0788">Thiol protease</keyword>
<dbReference type="EC" id="3.4.19.12" evidence="3"/>
<evidence type="ECO:0000256" key="1">
    <source>
        <dbReference type="ARBA" id="ARBA00000707"/>
    </source>
</evidence>
<feature type="compositionally biased region" description="Basic and acidic residues" evidence="12">
    <location>
        <begin position="188"/>
        <end position="199"/>
    </location>
</feature>
<dbReference type="PROSITE" id="PS50865">
    <property type="entry name" value="ZF_MYND_2"/>
    <property type="match status" value="1"/>
</dbReference>